<organism evidence="3 4">
    <name type="scientific">Actinomadura namibiensis</name>
    <dbReference type="NCBI Taxonomy" id="182080"/>
    <lineage>
        <taxon>Bacteria</taxon>
        <taxon>Bacillati</taxon>
        <taxon>Actinomycetota</taxon>
        <taxon>Actinomycetes</taxon>
        <taxon>Streptosporangiales</taxon>
        <taxon>Thermomonosporaceae</taxon>
        <taxon>Actinomadura</taxon>
    </lineage>
</organism>
<reference evidence="3 4" key="1">
    <citation type="submission" date="2020-08" db="EMBL/GenBank/DDBJ databases">
        <title>Genomic Encyclopedia of Type Strains, Phase IV (KMG-IV): sequencing the most valuable type-strain genomes for metagenomic binning, comparative biology and taxonomic classification.</title>
        <authorList>
            <person name="Goeker M."/>
        </authorList>
    </citation>
    <scope>NUCLEOTIDE SEQUENCE [LARGE SCALE GENOMIC DNA]</scope>
    <source>
        <strain evidence="3 4">DSM 44197</strain>
    </source>
</reference>
<dbReference type="EMBL" id="JACJIA010000017">
    <property type="protein sequence ID" value="MBA8956641.1"/>
    <property type="molecule type" value="Genomic_DNA"/>
</dbReference>
<dbReference type="AlphaFoldDB" id="A0A7W3LYF3"/>
<dbReference type="Gene3D" id="3.90.1300.10">
    <property type="entry name" value="Amidase signature (AS) domain"/>
    <property type="match status" value="1"/>
</dbReference>
<dbReference type="GO" id="GO:0016740">
    <property type="term" value="F:transferase activity"/>
    <property type="evidence" value="ECO:0007669"/>
    <property type="project" value="UniProtKB-KW"/>
</dbReference>
<accession>A0A7W3LYF3</accession>
<evidence type="ECO:0000313" key="3">
    <source>
        <dbReference type="EMBL" id="MBA8956641.1"/>
    </source>
</evidence>
<dbReference type="InterPro" id="IPR036928">
    <property type="entry name" value="AS_sf"/>
</dbReference>
<sequence>MLTQSVATGAPFLLAPREPHPGTVAATTRSLLAQIKRTTALDLLRGFRSQNEVTRAAARFFLDHDVLVTPTTARPPLPHGTLDYDAEGQTMRDWLVKLDGYSPFTMAFNVSGHPAISLPLGRTADGLPIGVQLVAAHDREDLLLALAARLEEEIPWRDRIPPHAVG</sequence>
<keyword evidence="4" id="KW-1185">Reference proteome</keyword>
<gene>
    <name evidence="3" type="ORF">HNR61_008330</name>
</gene>
<evidence type="ECO:0000313" key="4">
    <source>
        <dbReference type="Proteomes" id="UP000572680"/>
    </source>
</evidence>
<dbReference type="PANTHER" id="PTHR11895">
    <property type="entry name" value="TRANSAMIDASE"/>
    <property type="match status" value="1"/>
</dbReference>
<comment type="similarity">
    <text evidence="1">Belongs to the amidase family.</text>
</comment>
<feature type="domain" description="Amidase" evidence="2">
    <location>
        <begin position="41"/>
        <end position="144"/>
    </location>
</feature>
<dbReference type="InterPro" id="IPR023631">
    <property type="entry name" value="Amidase_dom"/>
</dbReference>
<dbReference type="SUPFAM" id="SSF75304">
    <property type="entry name" value="Amidase signature (AS) enzymes"/>
    <property type="match status" value="1"/>
</dbReference>
<proteinExistence type="inferred from homology"/>
<dbReference type="Proteomes" id="UP000572680">
    <property type="component" value="Unassembled WGS sequence"/>
</dbReference>
<protein>
    <submittedName>
        <fullName evidence="3">Asp-tRNA(Asn)/Glu-tRNA(Gln) amidotransferase A subunit family amidase</fullName>
    </submittedName>
</protein>
<dbReference type="InterPro" id="IPR000120">
    <property type="entry name" value="Amidase"/>
</dbReference>
<dbReference type="PANTHER" id="PTHR11895:SF7">
    <property type="entry name" value="GLUTAMYL-TRNA(GLN) AMIDOTRANSFERASE SUBUNIT A, MITOCHONDRIAL"/>
    <property type="match status" value="1"/>
</dbReference>
<comment type="caution">
    <text evidence="3">The sequence shown here is derived from an EMBL/GenBank/DDBJ whole genome shotgun (WGS) entry which is preliminary data.</text>
</comment>
<dbReference type="Pfam" id="PF01425">
    <property type="entry name" value="Amidase"/>
    <property type="match status" value="1"/>
</dbReference>
<evidence type="ECO:0000259" key="2">
    <source>
        <dbReference type="Pfam" id="PF01425"/>
    </source>
</evidence>
<evidence type="ECO:0000256" key="1">
    <source>
        <dbReference type="ARBA" id="ARBA00009199"/>
    </source>
</evidence>
<name>A0A7W3LYF3_ACTNM</name>
<keyword evidence="3" id="KW-0808">Transferase</keyword>